<evidence type="ECO:0000313" key="12">
    <source>
        <dbReference type="Proteomes" id="UP000824014"/>
    </source>
</evidence>
<evidence type="ECO:0000256" key="10">
    <source>
        <dbReference type="PIRSR" id="PIRSR600760-2"/>
    </source>
</evidence>
<dbReference type="GO" id="GO:0000103">
    <property type="term" value="P:sulfate assimilation"/>
    <property type="evidence" value="ECO:0007669"/>
    <property type="project" value="TreeGrafter"/>
</dbReference>
<protein>
    <recommendedName>
        <fullName evidence="9">3'(2'),5'-bisphosphate nucleotidase CysQ</fullName>
        <ecNumber evidence="9">3.1.3.7</ecNumber>
    </recommendedName>
    <alternativeName>
        <fullName evidence="9">3'(2'),5-bisphosphonucleoside 3'(2')-phosphohydrolase</fullName>
    </alternativeName>
    <alternativeName>
        <fullName evidence="9">3'-phosphoadenosine 5'-phosphate phosphatase</fullName>
        <shortName evidence="9">PAP phosphatase</shortName>
    </alternativeName>
</protein>
<keyword evidence="4" id="KW-0997">Cell inner membrane</keyword>
<evidence type="ECO:0000256" key="4">
    <source>
        <dbReference type="ARBA" id="ARBA00022519"/>
    </source>
</evidence>
<dbReference type="GO" id="GO:0050427">
    <property type="term" value="P:3'-phosphoadenosine 5'-phosphosulfate metabolic process"/>
    <property type="evidence" value="ECO:0007669"/>
    <property type="project" value="TreeGrafter"/>
</dbReference>
<evidence type="ECO:0000256" key="6">
    <source>
        <dbReference type="ARBA" id="ARBA00022801"/>
    </source>
</evidence>
<dbReference type="PROSITE" id="PS00630">
    <property type="entry name" value="IMP_2"/>
    <property type="match status" value="1"/>
</dbReference>
<dbReference type="EC" id="3.1.3.7" evidence="9"/>
<feature type="binding site" evidence="9">
    <location>
        <begin position="93"/>
        <end position="96"/>
    </location>
    <ligand>
        <name>substrate</name>
    </ligand>
</feature>
<dbReference type="GO" id="GO:0008441">
    <property type="term" value="F:3'(2'),5'-bisphosphate nucleotidase activity"/>
    <property type="evidence" value="ECO:0007669"/>
    <property type="project" value="UniProtKB-UniRule"/>
</dbReference>
<dbReference type="Gene3D" id="3.40.190.80">
    <property type="match status" value="1"/>
</dbReference>
<keyword evidence="6 9" id="KW-0378">Hydrolase</keyword>
<dbReference type="SUPFAM" id="SSF56655">
    <property type="entry name" value="Carbohydrate phosphatase"/>
    <property type="match status" value="1"/>
</dbReference>
<organism evidence="11 12">
    <name type="scientific">Candidatus Tidjanibacter faecipullorum</name>
    <dbReference type="NCBI Taxonomy" id="2838766"/>
    <lineage>
        <taxon>Bacteria</taxon>
        <taxon>Pseudomonadati</taxon>
        <taxon>Bacteroidota</taxon>
        <taxon>Bacteroidia</taxon>
        <taxon>Bacteroidales</taxon>
        <taxon>Rikenellaceae</taxon>
        <taxon>Tidjanibacter</taxon>
    </lineage>
</organism>
<dbReference type="PANTHER" id="PTHR43028">
    <property type="entry name" value="3'(2'),5'-BISPHOSPHATE NUCLEOTIDASE 1"/>
    <property type="match status" value="1"/>
</dbReference>
<feature type="binding site" evidence="9">
    <location>
        <position position="235"/>
    </location>
    <ligand>
        <name>substrate</name>
    </ligand>
</feature>
<evidence type="ECO:0000256" key="1">
    <source>
        <dbReference type="ARBA" id="ARBA00001625"/>
    </source>
</evidence>
<dbReference type="AlphaFoldDB" id="A0A9D2ILB7"/>
<dbReference type="CDD" id="cd01638">
    <property type="entry name" value="CysQ"/>
    <property type="match status" value="1"/>
</dbReference>
<dbReference type="InterPro" id="IPR006240">
    <property type="entry name" value="CysQ"/>
</dbReference>
<dbReference type="EMBL" id="DXCC01000004">
    <property type="protein sequence ID" value="HIZ14595.1"/>
    <property type="molecule type" value="Genomic_DNA"/>
</dbReference>
<name>A0A9D2ILB7_9BACT</name>
<feature type="binding site" evidence="9">
    <location>
        <position position="93"/>
    </location>
    <ligand>
        <name>Mg(2+)</name>
        <dbReference type="ChEBI" id="CHEBI:18420"/>
        <label>1</label>
    </ligand>
</feature>
<dbReference type="GO" id="GO:0000287">
    <property type="term" value="F:magnesium ion binding"/>
    <property type="evidence" value="ECO:0007669"/>
    <property type="project" value="UniProtKB-UniRule"/>
</dbReference>
<keyword evidence="7 9" id="KW-0460">Magnesium</keyword>
<feature type="binding site" evidence="10">
    <location>
        <position position="235"/>
    </location>
    <ligand>
        <name>Mg(2+)</name>
        <dbReference type="ChEBI" id="CHEBI:18420"/>
        <label>1</label>
        <note>catalytic</note>
    </ligand>
</feature>
<evidence type="ECO:0000256" key="8">
    <source>
        <dbReference type="ARBA" id="ARBA00023136"/>
    </source>
</evidence>
<dbReference type="InterPro" id="IPR020583">
    <property type="entry name" value="Inositol_monoP_metal-BS"/>
</dbReference>
<evidence type="ECO:0000256" key="2">
    <source>
        <dbReference type="ARBA" id="ARBA00005289"/>
    </source>
</evidence>
<evidence type="ECO:0000256" key="3">
    <source>
        <dbReference type="ARBA" id="ARBA00022475"/>
    </source>
</evidence>
<proteinExistence type="inferred from homology"/>
<feature type="binding site" evidence="10">
    <location>
        <position position="91"/>
    </location>
    <ligand>
        <name>Mg(2+)</name>
        <dbReference type="ChEBI" id="CHEBI:18420"/>
        <label>1</label>
        <note>catalytic</note>
    </ligand>
</feature>
<comment type="subcellular location">
    <subcellularLocation>
        <location evidence="9">Cell membrane</location>
        <topology evidence="9">Peripheral membrane protein</topology>
        <orientation evidence="9">Cytoplasmic side</orientation>
    </subcellularLocation>
</comment>
<evidence type="ECO:0000256" key="7">
    <source>
        <dbReference type="ARBA" id="ARBA00022842"/>
    </source>
</evidence>
<dbReference type="Pfam" id="PF00459">
    <property type="entry name" value="Inositol_P"/>
    <property type="match status" value="1"/>
</dbReference>
<keyword evidence="3 9" id="KW-1003">Cell membrane</keyword>
<dbReference type="HAMAP" id="MF_02095">
    <property type="entry name" value="CysQ"/>
    <property type="match status" value="1"/>
</dbReference>
<comment type="caution">
    <text evidence="11">The sequence shown here is derived from an EMBL/GenBank/DDBJ whole genome shotgun (WGS) entry which is preliminary data.</text>
</comment>
<comment type="catalytic activity">
    <reaction evidence="1 9">
        <text>adenosine 3',5'-bisphosphate + H2O = AMP + phosphate</text>
        <dbReference type="Rhea" id="RHEA:10040"/>
        <dbReference type="ChEBI" id="CHEBI:15377"/>
        <dbReference type="ChEBI" id="CHEBI:43474"/>
        <dbReference type="ChEBI" id="CHEBI:58343"/>
        <dbReference type="ChEBI" id="CHEBI:456215"/>
        <dbReference type="EC" id="3.1.3.7"/>
    </reaction>
</comment>
<evidence type="ECO:0000256" key="9">
    <source>
        <dbReference type="HAMAP-Rule" id="MF_02095"/>
    </source>
</evidence>
<dbReference type="Gene3D" id="3.30.540.10">
    <property type="entry name" value="Fructose-1,6-Bisphosphatase, subunit A, domain 1"/>
    <property type="match status" value="1"/>
</dbReference>
<dbReference type="PRINTS" id="PR00377">
    <property type="entry name" value="IMPHPHTASES"/>
</dbReference>
<dbReference type="PANTHER" id="PTHR43028:SF5">
    <property type="entry name" value="3'(2'),5'-BISPHOSPHATE NUCLEOTIDASE 1"/>
    <property type="match status" value="1"/>
</dbReference>
<feature type="binding site" evidence="9">
    <location>
        <position position="91"/>
    </location>
    <ligand>
        <name>Mg(2+)</name>
        <dbReference type="ChEBI" id="CHEBI:18420"/>
        <label>1</label>
    </ligand>
</feature>
<dbReference type="InterPro" id="IPR020550">
    <property type="entry name" value="Inositol_monophosphatase_CS"/>
</dbReference>
<dbReference type="GO" id="GO:0046854">
    <property type="term" value="P:phosphatidylinositol phosphate biosynthetic process"/>
    <property type="evidence" value="ECO:0007669"/>
    <property type="project" value="InterPro"/>
</dbReference>
<feature type="binding site" evidence="9">
    <location>
        <position position="71"/>
    </location>
    <ligand>
        <name>Mg(2+)</name>
        <dbReference type="ChEBI" id="CHEBI:18420"/>
        <label>1</label>
    </ligand>
</feature>
<feature type="binding site" evidence="9">
    <location>
        <position position="235"/>
    </location>
    <ligand>
        <name>Mg(2+)</name>
        <dbReference type="ChEBI" id="CHEBI:18420"/>
        <label>2</label>
    </ligand>
</feature>
<feature type="binding site" evidence="10">
    <location>
        <position position="93"/>
    </location>
    <ligand>
        <name>Mg(2+)</name>
        <dbReference type="ChEBI" id="CHEBI:18420"/>
        <label>2</label>
    </ligand>
</feature>
<gene>
    <name evidence="9 11" type="primary">cysQ</name>
    <name evidence="11" type="ORF">H9816_01585</name>
</gene>
<dbReference type="InterPro" id="IPR050725">
    <property type="entry name" value="CysQ/Inositol_MonoPase"/>
</dbReference>
<dbReference type="NCBIfam" id="TIGR01331">
    <property type="entry name" value="bisphos_cysQ"/>
    <property type="match status" value="1"/>
</dbReference>
<dbReference type="InterPro" id="IPR000760">
    <property type="entry name" value="Inositol_monophosphatase-like"/>
</dbReference>
<comment type="cofactor">
    <cofactor evidence="9 10">
        <name>Mg(2+)</name>
        <dbReference type="ChEBI" id="CHEBI:18420"/>
    </cofactor>
</comment>
<dbReference type="GO" id="GO:0005886">
    <property type="term" value="C:plasma membrane"/>
    <property type="evidence" value="ECO:0007669"/>
    <property type="project" value="UniProtKB-SubCell"/>
</dbReference>
<dbReference type="PROSITE" id="PS00629">
    <property type="entry name" value="IMP_1"/>
    <property type="match status" value="1"/>
</dbReference>
<sequence>MITKTQKEYLLPKAYDAAIRAGAAILEIYNSNAPKDVTLKSDHSPLTQADRTAHASIREYLGQTRIPLLSEEGREMLYAERKDWDLFWMVDPLDGTVEFLKGNGEFTVNIALMADNKPVFGVIYVPYKEVIYFSDEERGAFRARNILADPAASHTYAQLFEGAELLPLRTTCNQPLRIAVSRSHRNEETERLVANIRDRYPDAQIIEQGSSYKLCLLAEGSIDFYPRTTDTYEWDTAAGEAILRKAGGIIYRADDHTDLQYNKESLVNPHFICRSKGLLER</sequence>
<comment type="similarity">
    <text evidence="2 9">Belongs to the inositol monophosphatase superfamily. CysQ family.</text>
</comment>
<feature type="binding site" evidence="10">
    <location>
        <position position="71"/>
    </location>
    <ligand>
        <name>Mg(2+)</name>
        <dbReference type="ChEBI" id="CHEBI:18420"/>
        <label>1</label>
        <note>catalytic</note>
    </ligand>
</feature>
<evidence type="ECO:0000256" key="5">
    <source>
        <dbReference type="ARBA" id="ARBA00022723"/>
    </source>
</evidence>
<dbReference type="Proteomes" id="UP000824014">
    <property type="component" value="Unassembled WGS sequence"/>
</dbReference>
<reference evidence="11" key="1">
    <citation type="journal article" date="2021" name="PeerJ">
        <title>Extensive microbial diversity within the chicken gut microbiome revealed by metagenomics and culture.</title>
        <authorList>
            <person name="Gilroy R."/>
            <person name="Ravi A."/>
            <person name="Getino M."/>
            <person name="Pursley I."/>
            <person name="Horton D.L."/>
            <person name="Alikhan N.F."/>
            <person name="Baker D."/>
            <person name="Gharbi K."/>
            <person name="Hall N."/>
            <person name="Watson M."/>
            <person name="Adriaenssens E.M."/>
            <person name="Foster-Nyarko E."/>
            <person name="Jarju S."/>
            <person name="Secka A."/>
            <person name="Antonio M."/>
            <person name="Oren A."/>
            <person name="Chaudhuri R.R."/>
            <person name="La Ragione R."/>
            <person name="Hildebrand F."/>
            <person name="Pallen M.J."/>
        </authorList>
    </citation>
    <scope>NUCLEOTIDE SEQUENCE</scope>
    <source>
        <strain evidence="11">ChiHjej11B10-19426</strain>
    </source>
</reference>
<reference evidence="11" key="2">
    <citation type="submission" date="2021-04" db="EMBL/GenBank/DDBJ databases">
        <authorList>
            <person name="Gilroy R."/>
        </authorList>
    </citation>
    <scope>NUCLEOTIDE SEQUENCE</scope>
    <source>
        <strain evidence="11">ChiHjej11B10-19426</strain>
    </source>
</reference>
<feature type="binding site" evidence="9">
    <location>
        <position position="94"/>
    </location>
    <ligand>
        <name>Mg(2+)</name>
        <dbReference type="ChEBI" id="CHEBI:18420"/>
        <label>2</label>
    </ligand>
</feature>
<accession>A0A9D2ILB7</accession>
<keyword evidence="8 9" id="KW-0472">Membrane</keyword>
<keyword evidence="5 9" id="KW-0479">Metal-binding</keyword>
<evidence type="ECO:0000313" key="11">
    <source>
        <dbReference type="EMBL" id="HIZ14595.1"/>
    </source>
</evidence>
<comment type="function">
    <text evidence="9">Converts adenosine-3',5'-bisphosphate (PAP) to AMP.</text>
</comment>
<feature type="binding site" evidence="9">
    <location>
        <position position="71"/>
    </location>
    <ligand>
        <name>substrate</name>
    </ligand>
</feature>
<feature type="binding site" evidence="10">
    <location>
        <position position="94"/>
    </location>
    <ligand>
        <name>Mg(2+)</name>
        <dbReference type="ChEBI" id="CHEBI:18420"/>
        <label>1</label>
        <note>catalytic</note>
    </ligand>
</feature>
<feature type="binding site" evidence="9">
    <location>
        <position position="91"/>
    </location>
    <ligand>
        <name>Mg(2+)</name>
        <dbReference type="ChEBI" id="CHEBI:18420"/>
        <label>2</label>
    </ligand>
</feature>